<dbReference type="InterPro" id="IPR006439">
    <property type="entry name" value="HAD-SF_hydro_IA"/>
</dbReference>
<dbReference type="EMBL" id="JAIXMP010000021">
    <property type="protein sequence ID" value="KAI9256626.1"/>
    <property type="molecule type" value="Genomic_DNA"/>
</dbReference>
<dbReference type="CDD" id="cd16415">
    <property type="entry name" value="HAD_dREG-2_like"/>
    <property type="match status" value="1"/>
</dbReference>
<protein>
    <submittedName>
        <fullName evidence="1">Haloacid dehalogenase-like hydrolase domain-containing protein 3-like protein</fullName>
    </submittedName>
</protein>
<dbReference type="GO" id="GO:0016791">
    <property type="term" value="F:phosphatase activity"/>
    <property type="evidence" value="ECO:0007669"/>
    <property type="project" value="UniProtKB-ARBA"/>
</dbReference>
<accession>A0AAD5PBQ9</accession>
<dbReference type="NCBIfam" id="TIGR01549">
    <property type="entry name" value="HAD-SF-IA-v1"/>
    <property type="match status" value="1"/>
</dbReference>
<dbReference type="Pfam" id="PF00702">
    <property type="entry name" value="Hydrolase"/>
    <property type="match status" value="1"/>
</dbReference>
<dbReference type="SUPFAM" id="SSF56784">
    <property type="entry name" value="HAD-like"/>
    <property type="match status" value="1"/>
</dbReference>
<keyword evidence="2" id="KW-1185">Reference proteome</keyword>
<dbReference type="AlphaFoldDB" id="A0AAD5PBQ9"/>
<evidence type="ECO:0000313" key="1">
    <source>
        <dbReference type="EMBL" id="KAI9256626.1"/>
    </source>
</evidence>
<dbReference type="Gene3D" id="3.40.50.1000">
    <property type="entry name" value="HAD superfamily/HAD-like"/>
    <property type="match status" value="1"/>
</dbReference>
<dbReference type="InterPro" id="IPR044924">
    <property type="entry name" value="HAD-SF_hydro_IA_REG-2-like_cap"/>
</dbReference>
<dbReference type="InterPro" id="IPR051828">
    <property type="entry name" value="HAD-like_hydrolase_domain"/>
</dbReference>
<dbReference type="InterPro" id="IPR023214">
    <property type="entry name" value="HAD_sf"/>
</dbReference>
<dbReference type="SFLD" id="SFLDS00003">
    <property type="entry name" value="Haloacid_Dehalogenase"/>
    <property type="match status" value="1"/>
</dbReference>
<dbReference type="NCBIfam" id="TIGR01509">
    <property type="entry name" value="HAD-SF-IA-v3"/>
    <property type="match status" value="1"/>
</dbReference>
<evidence type="ECO:0000313" key="2">
    <source>
        <dbReference type="Proteomes" id="UP001209540"/>
    </source>
</evidence>
<proteinExistence type="predicted"/>
<reference evidence="1" key="2">
    <citation type="submission" date="2023-02" db="EMBL/GenBank/DDBJ databases">
        <authorList>
            <consortium name="DOE Joint Genome Institute"/>
            <person name="Mondo S.J."/>
            <person name="Chang Y."/>
            <person name="Wang Y."/>
            <person name="Ahrendt S."/>
            <person name="Andreopoulos W."/>
            <person name="Barry K."/>
            <person name="Beard J."/>
            <person name="Benny G.L."/>
            <person name="Blankenship S."/>
            <person name="Bonito G."/>
            <person name="Cuomo C."/>
            <person name="Desiro A."/>
            <person name="Gervers K.A."/>
            <person name="Hundley H."/>
            <person name="Kuo A."/>
            <person name="LaButti K."/>
            <person name="Lang B.F."/>
            <person name="Lipzen A."/>
            <person name="O'Donnell K."/>
            <person name="Pangilinan J."/>
            <person name="Reynolds N."/>
            <person name="Sandor L."/>
            <person name="Smith M.W."/>
            <person name="Tsang A."/>
            <person name="Grigoriev I.V."/>
            <person name="Stajich J.E."/>
            <person name="Spatafora J.W."/>
        </authorList>
    </citation>
    <scope>NUCLEOTIDE SEQUENCE</scope>
    <source>
        <strain evidence="1">RSA 2281</strain>
    </source>
</reference>
<dbReference type="Proteomes" id="UP001209540">
    <property type="component" value="Unassembled WGS sequence"/>
</dbReference>
<dbReference type="InterPro" id="IPR011949">
    <property type="entry name" value="HAD-SF_hydro_IA_REG-2-like"/>
</dbReference>
<dbReference type="InterPro" id="IPR036412">
    <property type="entry name" value="HAD-like_sf"/>
</dbReference>
<keyword evidence="1" id="KW-0378">Hydrolase</keyword>
<comment type="caution">
    <text evidence="1">The sequence shown here is derived from an EMBL/GenBank/DDBJ whole genome shotgun (WGS) entry which is preliminary data.</text>
</comment>
<gene>
    <name evidence="1" type="ORF">BDA99DRAFT_516921</name>
</gene>
<reference evidence="1" key="1">
    <citation type="journal article" date="2022" name="IScience">
        <title>Evolution of zygomycete secretomes and the origins of terrestrial fungal ecologies.</title>
        <authorList>
            <person name="Chang Y."/>
            <person name="Wang Y."/>
            <person name="Mondo S."/>
            <person name="Ahrendt S."/>
            <person name="Andreopoulos W."/>
            <person name="Barry K."/>
            <person name="Beard J."/>
            <person name="Benny G.L."/>
            <person name="Blankenship S."/>
            <person name="Bonito G."/>
            <person name="Cuomo C."/>
            <person name="Desiro A."/>
            <person name="Gervers K.A."/>
            <person name="Hundley H."/>
            <person name="Kuo A."/>
            <person name="LaButti K."/>
            <person name="Lang B.F."/>
            <person name="Lipzen A."/>
            <person name="O'Donnell K."/>
            <person name="Pangilinan J."/>
            <person name="Reynolds N."/>
            <person name="Sandor L."/>
            <person name="Smith M.E."/>
            <person name="Tsang A."/>
            <person name="Grigoriev I.V."/>
            <person name="Stajich J.E."/>
            <person name="Spatafora J.W."/>
        </authorList>
    </citation>
    <scope>NUCLEOTIDE SEQUENCE</scope>
    <source>
        <strain evidence="1">RSA 2281</strain>
    </source>
</reference>
<dbReference type="PANTHER" id="PTHR46191:SF2">
    <property type="entry name" value="HALOACID DEHALOGENASE-LIKE HYDROLASE DOMAIN-CONTAINING PROTEIN 3"/>
    <property type="match status" value="1"/>
</dbReference>
<dbReference type="SFLD" id="SFLDG01129">
    <property type="entry name" value="C1.5:_HAD__Beta-PGM__Phosphata"/>
    <property type="match status" value="1"/>
</dbReference>
<dbReference type="PRINTS" id="PR00413">
    <property type="entry name" value="HADHALOGNASE"/>
</dbReference>
<sequence length="233" mass="26708">MATRIRLLTLDAYNTLFKPKGSLSSQYAQEAVKYGVHVTKSAVSQNFGQAYKNQLERAPFYGLQLGMTTKQWWEELVYATFVGAGANKKDLDPVFDDLFHSLYTRFMTADGYTTFPDVRKTLIQLRQRGFQMGVISNSDERVLEVIKSLELNQYFDFVLPSCVAGYEKPEVQIFEKACEITGVRPEQVLHVGDDVEKDYYGARNAGMHATLLKRSRKSIYFHHRYASIKEKTN</sequence>
<dbReference type="GO" id="GO:0005634">
    <property type="term" value="C:nucleus"/>
    <property type="evidence" value="ECO:0007669"/>
    <property type="project" value="TreeGrafter"/>
</dbReference>
<dbReference type="PANTHER" id="PTHR46191">
    <property type="match status" value="1"/>
</dbReference>
<organism evidence="1 2">
    <name type="scientific">Phascolomyces articulosus</name>
    <dbReference type="NCBI Taxonomy" id="60185"/>
    <lineage>
        <taxon>Eukaryota</taxon>
        <taxon>Fungi</taxon>
        <taxon>Fungi incertae sedis</taxon>
        <taxon>Mucoromycota</taxon>
        <taxon>Mucoromycotina</taxon>
        <taxon>Mucoromycetes</taxon>
        <taxon>Mucorales</taxon>
        <taxon>Lichtheimiaceae</taxon>
        <taxon>Phascolomyces</taxon>
    </lineage>
</organism>
<dbReference type="NCBIfam" id="TIGR02252">
    <property type="entry name" value="DREG-2"/>
    <property type="match status" value="1"/>
</dbReference>
<name>A0AAD5PBQ9_9FUNG</name>
<dbReference type="Gene3D" id="1.10.150.720">
    <property type="entry name" value="Haloacid dehalogenase-like hydrolase"/>
    <property type="match status" value="1"/>
</dbReference>